<evidence type="ECO:0000313" key="2">
    <source>
        <dbReference type="Proteomes" id="UP001596058"/>
    </source>
</evidence>
<dbReference type="EMBL" id="JBHSPA010000089">
    <property type="protein sequence ID" value="MFC5833132.1"/>
    <property type="molecule type" value="Genomic_DNA"/>
</dbReference>
<dbReference type="Proteomes" id="UP001596058">
    <property type="component" value="Unassembled WGS sequence"/>
</dbReference>
<evidence type="ECO:0000313" key="1">
    <source>
        <dbReference type="EMBL" id="MFC5833132.1"/>
    </source>
</evidence>
<gene>
    <name evidence="1" type="ORF">ACFPZ3_55570</name>
</gene>
<accession>A0ABW1D523</accession>
<comment type="caution">
    <text evidence="1">The sequence shown here is derived from an EMBL/GenBank/DDBJ whole genome shotgun (WGS) entry which is preliminary data.</text>
</comment>
<proteinExistence type="predicted"/>
<protein>
    <submittedName>
        <fullName evidence="1">Uncharacterized protein</fullName>
    </submittedName>
</protein>
<name>A0ABW1D523_9ACTN</name>
<reference evidence="2" key="1">
    <citation type="journal article" date="2019" name="Int. J. Syst. Evol. Microbiol.">
        <title>The Global Catalogue of Microorganisms (GCM) 10K type strain sequencing project: providing services to taxonomists for standard genome sequencing and annotation.</title>
        <authorList>
            <consortium name="The Broad Institute Genomics Platform"/>
            <consortium name="The Broad Institute Genome Sequencing Center for Infectious Disease"/>
            <person name="Wu L."/>
            <person name="Ma J."/>
        </authorList>
    </citation>
    <scope>NUCLEOTIDE SEQUENCE [LARGE SCALE GENOMIC DNA]</scope>
    <source>
        <strain evidence="2">CCUG 53903</strain>
    </source>
</reference>
<sequence>MDKPDIDDEWISVGEWGTVRARIVKPKGGWMRRRSPASVDVTG</sequence>
<keyword evidence="2" id="KW-1185">Reference proteome</keyword>
<dbReference type="RefSeq" id="WP_379522560.1">
    <property type="nucleotide sequence ID" value="NZ_JBHSPA010000089.1"/>
</dbReference>
<organism evidence="1 2">
    <name type="scientific">Nonomuraea insulae</name>
    <dbReference type="NCBI Taxonomy" id="1616787"/>
    <lineage>
        <taxon>Bacteria</taxon>
        <taxon>Bacillati</taxon>
        <taxon>Actinomycetota</taxon>
        <taxon>Actinomycetes</taxon>
        <taxon>Streptosporangiales</taxon>
        <taxon>Streptosporangiaceae</taxon>
        <taxon>Nonomuraea</taxon>
    </lineage>
</organism>